<dbReference type="Proteomes" id="UP000036681">
    <property type="component" value="Unplaced"/>
</dbReference>
<organism evidence="2 3">
    <name type="scientific">Ascaris lumbricoides</name>
    <name type="common">Giant roundworm</name>
    <dbReference type="NCBI Taxonomy" id="6252"/>
    <lineage>
        <taxon>Eukaryota</taxon>
        <taxon>Metazoa</taxon>
        <taxon>Ecdysozoa</taxon>
        <taxon>Nematoda</taxon>
        <taxon>Chromadorea</taxon>
        <taxon>Rhabditida</taxon>
        <taxon>Spirurina</taxon>
        <taxon>Ascaridomorpha</taxon>
        <taxon>Ascaridoidea</taxon>
        <taxon>Ascarididae</taxon>
        <taxon>Ascaris</taxon>
    </lineage>
</organism>
<reference evidence="3" key="1">
    <citation type="submission" date="2017-02" db="UniProtKB">
        <authorList>
            <consortium name="WormBaseParasite"/>
        </authorList>
    </citation>
    <scope>IDENTIFICATION</scope>
</reference>
<dbReference type="WBParaSite" id="ALUE_0000435701-mRNA-1">
    <property type="protein sequence ID" value="ALUE_0000435701-mRNA-1"/>
    <property type="gene ID" value="ALUE_0000435701"/>
</dbReference>
<name>A0A0M3HQH4_ASCLU</name>
<protein>
    <submittedName>
        <fullName evidence="3">Uncharacterized protein</fullName>
    </submittedName>
</protein>
<sequence length="141" mass="15308">MAKHLQASTSVEQLDDAGVLSDKETIPNLQMFGVRHPVEPEERRHAKFGPTRGFESTNSSVLVPLSSDPRVSFHTHPTSVSALPIPGRVPPALSTENETGHSMGIHEASASADNESVHLMNFLQVKRTSCSKNDGLASRER</sequence>
<evidence type="ECO:0000313" key="2">
    <source>
        <dbReference type="Proteomes" id="UP000036681"/>
    </source>
</evidence>
<proteinExistence type="predicted"/>
<evidence type="ECO:0000313" key="3">
    <source>
        <dbReference type="WBParaSite" id="ALUE_0000435701-mRNA-1"/>
    </source>
</evidence>
<keyword evidence="2" id="KW-1185">Reference proteome</keyword>
<feature type="region of interest" description="Disordered" evidence="1">
    <location>
        <begin position="66"/>
        <end position="112"/>
    </location>
</feature>
<dbReference type="AlphaFoldDB" id="A0A0M3HQH4"/>
<accession>A0A0M3HQH4</accession>
<evidence type="ECO:0000256" key="1">
    <source>
        <dbReference type="SAM" id="MobiDB-lite"/>
    </source>
</evidence>